<evidence type="ECO:0000313" key="16">
    <source>
        <dbReference type="Proteomes" id="UP000695802"/>
    </source>
</evidence>
<evidence type="ECO:0000256" key="4">
    <source>
        <dbReference type="ARBA" id="ARBA00022475"/>
    </source>
</evidence>
<evidence type="ECO:0000256" key="1">
    <source>
        <dbReference type="ARBA" id="ARBA00000085"/>
    </source>
</evidence>
<dbReference type="InterPro" id="IPR003660">
    <property type="entry name" value="HAMP_dom"/>
</dbReference>
<dbReference type="SUPFAM" id="SSF55874">
    <property type="entry name" value="ATPase domain of HSP90 chaperone/DNA topoisomerase II/histidine kinase"/>
    <property type="match status" value="1"/>
</dbReference>
<dbReference type="NCBIfam" id="NF008312">
    <property type="entry name" value="PRK11100.1"/>
    <property type="match status" value="1"/>
</dbReference>
<keyword evidence="8 15" id="KW-0418">Kinase</keyword>
<dbReference type="InterPro" id="IPR050428">
    <property type="entry name" value="TCS_sensor_his_kinase"/>
</dbReference>
<evidence type="ECO:0000256" key="3">
    <source>
        <dbReference type="ARBA" id="ARBA00012438"/>
    </source>
</evidence>
<dbReference type="Pfam" id="PF00512">
    <property type="entry name" value="HisKA"/>
    <property type="match status" value="1"/>
</dbReference>
<dbReference type="Pfam" id="PF02518">
    <property type="entry name" value="HATPase_c"/>
    <property type="match status" value="1"/>
</dbReference>
<dbReference type="PRINTS" id="PR00344">
    <property type="entry name" value="BCTRLSENSOR"/>
</dbReference>
<evidence type="ECO:0000256" key="10">
    <source>
        <dbReference type="ARBA" id="ARBA00023012"/>
    </source>
</evidence>
<dbReference type="GO" id="GO:0004673">
    <property type="term" value="F:protein histidine kinase activity"/>
    <property type="evidence" value="ECO:0007669"/>
    <property type="project" value="UniProtKB-EC"/>
</dbReference>
<sequence length="480" mass="52713">MRLGLKLFLGFFLIVGVAAFFVMRVFVNEVKPGVRQAMESTLVDAANVLAQMAATDLKAGRIDSGAFARDLGAAQRRNPRAMVWRFPKRSVDYRVTITDAAGVVVFDSRGQDLGRDNSRWNDVYRTLRGEYGARSSAEGDGDPNHTVMHVAAPIYDPDDARRLIGVLTLSQPNRSIEPFIVASQRSILLRGAWLIGISALIGLLMTWGLLRGIGRLNRYAQAVSAGEPVPPPPPRRDEIGDLGRALETMRRKLEGKAYVEQYVQSLTHEMKSPLAAIRGAAELLQEPLPDAERQRFVRNIAEQQQRLTETIDKLLALAEVEQHGWLQRRERIALAPLFAQLQEALAPQLRASGVQLQVQAPEEQLALVGDPYLLRQALHNLLDNAIAFSPDGGVVVLRAERDADARIALLVEDAGPGVPDYALERVFERFYSLARPATGRRSSGLGLPFVREVARLHGGEASLRNRAVGGAVARLSLPAA</sequence>
<keyword evidence="4" id="KW-1003">Cell membrane</keyword>
<keyword evidence="7 12" id="KW-0812">Transmembrane</keyword>
<evidence type="ECO:0000256" key="2">
    <source>
        <dbReference type="ARBA" id="ARBA00004651"/>
    </source>
</evidence>
<evidence type="ECO:0000256" key="11">
    <source>
        <dbReference type="ARBA" id="ARBA00023136"/>
    </source>
</evidence>
<dbReference type="SMART" id="SM00387">
    <property type="entry name" value="HATPase_c"/>
    <property type="match status" value="1"/>
</dbReference>
<dbReference type="InterPro" id="IPR036097">
    <property type="entry name" value="HisK_dim/P_sf"/>
</dbReference>
<dbReference type="EMBL" id="JAFIWB010000029">
    <property type="protein sequence ID" value="MBN6104369.1"/>
    <property type="molecule type" value="Genomic_DNA"/>
</dbReference>
<dbReference type="PANTHER" id="PTHR45436">
    <property type="entry name" value="SENSOR HISTIDINE KINASE YKOH"/>
    <property type="match status" value="1"/>
</dbReference>
<evidence type="ECO:0000259" key="13">
    <source>
        <dbReference type="PROSITE" id="PS50109"/>
    </source>
</evidence>
<keyword evidence="5" id="KW-0597">Phosphoprotein</keyword>
<dbReference type="Gene3D" id="1.10.287.130">
    <property type="match status" value="1"/>
</dbReference>
<dbReference type="InterPro" id="IPR029151">
    <property type="entry name" value="Sensor-like_sf"/>
</dbReference>
<dbReference type="InterPro" id="IPR003594">
    <property type="entry name" value="HATPase_dom"/>
</dbReference>
<feature type="transmembrane region" description="Helical" evidence="12">
    <location>
        <begin position="187"/>
        <end position="210"/>
    </location>
</feature>
<dbReference type="Pfam" id="PF00672">
    <property type="entry name" value="HAMP"/>
    <property type="match status" value="1"/>
</dbReference>
<feature type="transmembrane region" description="Helical" evidence="12">
    <location>
        <begin position="7"/>
        <end position="27"/>
    </location>
</feature>
<keyword evidence="16" id="KW-1185">Reference proteome</keyword>
<dbReference type="SUPFAM" id="SSF103190">
    <property type="entry name" value="Sensory domain-like"/>
    <property type="match status" value="1"/>
</dbReference>
<evidence type="ECO:0000259" key="14">
    <source>
        <dbReference type="PROSITE" id="PS50885"/>
    </source>
</evidence>
<dbReference type="RefSeq" id="WP_206230825.1">
    <property type="nucleotide sequence ID" value="NZ_JAFIWB010000029.1"/>
</dbReference>
<organism evidence="15 16">
    <name type="scientific">Xanthomonas bonasiae</name>
    <dbReference type="NCBI Taxonomy" id="2810351"/>
    <lineage>
        <taxon>Bacteria</taxon>
        <taxon>Pseudomonadati</taxon>
        <taxon>Pseudomonadota</taxon>
        <taxon>Gammaproteobacteria</taxon>
        <taxon>Lysobacterales</taxon>
        <taxon>Lysobacteraceae</taxon>
        <taxon>Xanthomonas</taxon>
    </lineage>
</organism>
<dbReference type="SUPFAM" id="SSF47384">
    <property type="entry name" value="Homodimeric domain of signal transducing histidine kinase"/>
    <property type="match status" value="1"/>
</dbReference>
<dbReference type="InterPro" id="IPR036890">
    <property type="entry name" value="HATPase_C_sf"/>
</dbReference>
<evidence type="ECO:0000256" key="12">
    <source>
        <dbReference type="SAM" id="Phobius"/>
    </source>
</evidence>
<dbReference type="PROSITE" id="PS50109">
    <property type="entry name" value="HIS_KIN"/>
    <property type="match status" value="1"/>
</dbReference>
<evidence type="ECO:0000256" key="7">
    <source>
        <dbReference type="ARBA" id="ARBA00022692"/>
    </source>
</evidence>
<evidence type="ECO:0000256" key="8">
    <source>
        <dbReference type="ARBA" id="ARBA00022777"/>
    </source>
</evidence>
<reference evidence="15 16" key="1">
    <citation type="submission" date="2021-02" db="EMBL/GenBank/DDBJ databases">
        <title>Taxonomically Unique Crown Gall-Associated Xanthomonas Stains Have Deficiency in Virulence Repertories.</title>
        <authorList>
            <person name="Mafakheri H."/>
            <person name="Taghavi S.M."/>
            <person name="Dimkic I."/>
            <person name="Nemanja K."/>
            <person name="Osdaghi E."/>
        </authorList>
    </citation>
    <scope>NUCLEOTIDE SEQUENCE [LARGE SCALE GENOMIC DNA]</scope>
    <source>
        <strain evidence="15 16">FX4</strain>
    </source>
</reference>
<evidence type="ECO:0000256" key="9">
    <source>
        <dbReference type="ARBA" id="ARBA00022989"/>
    </source>
</evidence>
<comment type="caution">
    <text evidence="15">The sequence shown here is derived from an EMBL/GenBank/DDBJ whole genome shotgun (WGS) entry which is preliminary data.</text>
</comment>
<dbReference type="CDD" id="cd06225">
    <property type="entry name" value="HAMP"/>
    <property type="match status" value="1"/>
</dbReference>
<evidence type="ECO:0000256" key="5">
    <source>
        <dbReference type="ARBA" id="ARBA00022553"/>
    </source>
</evidence>
<dbReference type="InterPro" id="IPR004358">
    <property type="entry name" value="Sig_transdc_His_kin-like_C"/>
</dbReference>
<dbReference type="InterPro" id="IPR005467">
    <property type="entry name" value="His_kinase_dom"/>
</dbReference>
<accession>A0ABS3B8I4</accession>
<dbReference type="PANTHER" id="PTHR45436:SF10">
    <property type="entry name" value="HISTIDINE KINASE"/>
    <property type="match status" value="1"/>
</dbReference>
<dbReference type="InterPro" id="IPR003661">
    <property type="entry name" value="HisK_dim/P_dom"/>
</dbReference>
<comment type="catalytic activity">
    <reaction evidence="1">
        <text>ATP + protein L-histidine = ADP + protein N-phospho-L-histidine.</text>
        <dbReference type="EC" id="2.7.13.3"/>
    </reaction>
</comment>
<dbReference type="Proteomes" id="UP000695802">
    <property type="component" value="Unassembled WGS sequence"/>
</dbReference>
<keyword evidence="11 12" id="KW-0472">Membrane</keyword>
<protein>
    <recommendedName>
        <fullName evidence="3">histidine kinase</fullName>
        <ecNumber evidence="3">2.7.13.3</ecNumber>
    </recommendedName>
</protein>
<dbReference type="EC" id="2.7.13.3" evidence="3"/>
<evidence type="ECO:0000313" key="15">
    <source>
        <dbReference type="EMBL" id="MBN6104369.1"/>
    </source>
</evidence>
<comment type="subcellular location">
    <subcellularLocation>
        <location evidence="2">Cell membrane</location>
        <topology evidence="2">Multi-pass membrane protein</topology>
    </subcellularLocation>
</comment>
<dbReference type="SMART" id="SM00304">
    <property type="entry name" value="HAMP"/>
    <property type="match status" value="1"/>
</dbReference>
<feature type="domain" description="HAMP" evidence="14">
    <location>
        <begin position="207"/>
        <end position="258"/>
    </location>
</feature>
<dbReference type="SMART" id="SM00388">
    <property type="entry name" value="HisKA"/>
    <property type="match status" value="1"/>
</dbReference>
<dbReference type="CDD" id="cd18773">
    <property type="entry name" value="PDC1_HK_sensor"/>
    <property type="match status" value="1"/>
</dbReference>
<name>A0ABS3B8I4_9XANT</name>
<evidence type="ECO:0000256" key="6">
    <source>
        <dbReference type="ARBA" id="ARBA00022679"/>
    </source>
</evidence>
<dbReference type="CDD" id="cd00082">
    <property type="entry name" value="HisKA"/>
    <property type="match status" value="1"/>
</dbReference>
<feature type="domain" description="Histidine kinase" evidence="13">
    <location>
        <begin position="265"/>
        <end position="480"/>
    </location>
</feature>
<keyword evidence="10" id="KW-0902">Two-component regulatory system</keyword>
<gene>
    <name evidence="15" type="primary">creC</name>
    <name evidence="15" type="ORF">JR064_19580</name>
</gene>
<dbReference type="PROSITE" id="PS50885">
    <property type="entry name" value="HAMP"/>
    <property type="match status" value="1"/>
</dbReference>
<keyword evidence="6 15" id="KW-0808">Transferase</keyword>
<dbReference type="Gene3D" id="3.30.565.10">
    <property type="entry name" value="Histidine kinase-like ATPase, C-terminal domain"/>
    <property type="match status" value="1"/>
</dbReference>
<proteinExistence type="predicted"/>
<keyword evidence="9 12" id="KW-1133">Transmembrane helix</keyword>
<dbReference type="Gene3D" id="6.10.340.10">
    <property type="match status" value="1"/>
</dbReference>